<protein>
    <submittedName>
        <fullName evidence="1">DUF2064 domain-containing protein</fullName>
    </submittedName>
</protein>
<dbReference type="Gene3D" id="3.90.550.10">
    <property type="entry name" value="Spore Coat Polysaccharide Biosynthesis Protein SpsA, Chain A"/>
    <property type="match status" value="1"/>
</dbReference>
<evidence type="ECO:0000313" key="2">
    <source>
        <dbReference type="Proteomes" id="UP001596432"/>
    </source>
</evidence>
<accession>A0ABD5YA79</accession>
<dbReference type="InterPro" id="IPR029044">
    <property type="entry name" value="Nucleotide-diphossugar_trans"/>
</dbReference>
<dbReference type="AlphaFoldDB" id="A0ABD5YA79"/>
<dbReference type="Pfam" id="PF09837">
    <property type="entry name" value="DUF2064"/>
    <property type="match status" value="1"/>
</dbReference>
<dbReference type="Proteomes" id="UP001596432">
    <property type="component" value="Unassembled WGS sequence"/>
</dbReference>
<evidence type="ECO:0000313" key="1">
    <source>
        <dbReference type="EMBL" id="MFC7142601.1"/>
    </source>
</evidence>
<gene>
    <name evidence="1" type="ORF">ACFQMA_22555</name>
</gene>
<dbReference type="RefSeq" id="WP_274323660.1">
    <property type="nucleotide sequence ID" value="NZ_CP118158.1"/>
</dbReference>
<dbReference type="InterPro" id="IPR018641">
    <property type="entry name" value="Trfase_1_rSAM/seldom-assoc"/>
</dbReference>
<dbReference type="GeneID" id="78822949"/>
<dbReference type="EMBL" id="JBHTAS010000001">
    <property type="protein sequence ID" value="MFC7142601.1"/>
    <property type="molecule type" value="Genomic_DNA"/>
</dbReference>
<dbReference type="PANTHER" id="PTHR36529">
    <property type="entry name" value="SLL1095 PROTEIN"/>
    <property type="match status" value="1"/>
</dbReference>
<dbReference type="PANTHER" id="PTHR36529:SF1">
    <property type="entry name" value="GLYCOSYLTRANSFERASE"/>
    <property type="match status" value="1"/>
</dbReference>
<keyword evidence="2" id="KW-1185">Reference proteome</keyword>
<reference evidence="1 2" key="1">
    <citation type="journal article" date="2019" name="Int. J. Syst. Evol. Microbiol.">
        <title>The Global Catalogue of Microorganisms (GCM) 10K type strain sequencing project: providing services to taxonomists for standard genome sequencing and annotation.</title>
        <authorList>
            <consortium name="The Broad Institute Genomics Platform"/>
            <consortium name="The Broad Institute Genome Sequencing Center for Infectious Disease"/>
            <person name="Wu L."/>
            <person name="Ma J."/>
        </authorList>
    </citation>
    <scope>NUCLEOTIDE SEQUENCE [LARGE SCALE GENOMIC DNA]</scope>
    <source>
        <strain evidence="1 2">XZYJT29</strain>
    </source>
</reference>
<comment type="caution">
    <text evidence="1">The sequence shown here is derived from an EMBL/GenBank/DDBJ whole genome shotgun (WGS) entry which is preliminary data.</text>
</comment>
<proteinExistence type="predicted"/>
<name>A0ABD5YA79_9EURY</name>
<organism evidence="1 2">
    <name type="scientific">Halosimplex aquaticum</name>
    <dbReference type="NCBI Taxonomy" id="3026162"/>
    <lineage>
        <taxon>Archaea</taxon>
        <taxon>Methanobacteriati</taxon>
        <taxon>Methanobacteriota</taxon>
        <taxon>Stenosarchaea group</taxon>
        <taxon>Halobacteria</taxon>
        <taxon>Halobacteriales</taxon>
        <taxon>Haloarculaceae</taxon>
        <taxon>Halosimplex</taxon>
    </lineage>
</organism>
<sequence>MTTVAVFVRPPEPGTVLESCVDTGAVTAAEAADLYAAMVRDVCAAVEASGGELLVNYRPVNADDPTGPVEDDESLAAVRDVVDEALSDPGSARYEVQVGTSFSARAGNTVTHLLEREEVKSAAVVRPTAALLERRHVDSAAMKLRQSEVVLAPATDGGVAYAGFTDPIDFEDAFAPPEVETVTDRACDGGLDVDFIEMVPVAESPSGFATLLSHIRARQRAGLRIPPRTSAVLDDLGLRAEAVDDSLAVGRD</sequence>